<reference evidence="2" key="2">
    <citation type="submission" date="2017-10" db="EMBL/GenBank/DDBJ databases">
        <title>Ladona fulva Genome sequencing and assembly.</title>
        <authorList>
            <person name="Murali S."/>
            <person name="Richards S."/>
            <person name="Bandaranaike D."/>
            <person name="Bellair M."/>
            <person name="Blankenburg K."/>
            <person name="Chao H."/>
            <person name="Dinh H."/>
            <person name="Doddapaneni H."/>
            <person name="Dugan-Rocha S."/>
            <person name="Elkadiri S."/>
            <person name="Gnanaolivu R."/>
            <person name="Hernandez B."/>
            <person name="Skinner E."/>
            <person name="Javaid M."/>
            <person name="Lee S."/>
            <person name="Li M."/>
            <person name="Ming W."/>
            <person name="Munidasa M."/>
            <person name="Muniz J."/>
            <person name="Nguyen L."/>
            <person name="Hughes D."/>
            <person name="Osuji N."/>
            <person name="Pu L.-L."/>
            <person name="Puazo M."/>
            <person name="Qu C."/>
            <person name="Quiroz J."/>
            <person name="Raj R."/>
            <person name="Weissenberger G."/>
            <person name="Xin Y."/>
            <person name="Zou X."/>
            <person name="Han Y."/>
            <person name="Worley K."/>
            <person name="Muzny D."/>
            <person name="Gibbs R."/>
        </authorList>
    </citation>
    <scope>NUCLEOTIDE SEQUENCE</scope>
    <source>
        <strain evidence="2">Sampled in the wild</strain>
    </source>
</reference>
<keyword evidence="3" id="KW-1185">Reference proteome</keyword>
<dbReference type="GO" id="GO:0005576">
    <property type="term" value="C:extracellular region"/>
    <property type="evidence" value="ECO:0007669"/>
    <property type="project" value="InterPro"/>
</dbReference>
<dbReference type="OrthoDB" id="6020543at2759"/>
<comment type="caution">
    <text evidence="2">The sequence shown here is derived from an EMBL/GenBank/DDBJ whole genome shotgun (WGS) entry which is preliminary data.</text>
</comment>
<dbReference type="SUPFAM" id="SSF57625">
    <property type="entry name" value="Invertebrate chitin-binding proteins"/>
    <property type="match status" value="1"/>
</dbReference>
<evidence type="ECO:0000259" key="1">
    <source>
        <dbReference type="PROSITE" id="PS50940"/>
    </source>
</evidence>
<sequence>MCSSGNAWAFNCPAHLYFNQTICMCEDKYTVNCQPTVTPALESRSYCRYLKRSFSTIAIEKETSFGPIEVFSIVLEMRLYFLEWRDSKNPLKEKGLLRVNNQL</sequence>
<dbReference type="GO" id="GO:0008061">
    <property type="term" value="F:chitin binding"/>
    <property type="evidence" value="ECO:0007669"/>
    <property type="project" value="InterPro"/>
</dbReference>
<name>A0A8K0P2B1_LADFU</name>
<dbReference type="Pfam" id="PF01607">
    <property type="entry name" value="CBM_14"/>
    <property type="match status" value="1"/>
</dbReference>
<dbReference type="Proteomes" id="UP000792457">
    <property type="component" value="Unassembled WGS sequence"/>
</dbReference>
<organism evidence="2 3">
    <name type="scientific">Ladona fulva</name>
    <name type="common">Scarce chaser dragonfly</name>
    <name type="synonym">Libellula fulva</name>
    <dbReference type="NCBI Taxonomy" id="123851"/>
    <lineage>
        <taxon>Eukaryota</taxon>
        <taxon>Metazoa</taxon>
        <taxon>Ecdysozoa</taxon>
        <taxon>Arthropoda</taxon>
        <taxon>Hexapoda</taxon>
        <taxon>Insecta</taxon>
        <taxon>Pterygota</taxon>
        <taxon>Palaeoptera</taxon>
        <taxon>Odonata</taxon>
        <taxon>Epiprocta</taxon>
        <taxon>Anisoptera</taxon>
        <taxon>Libelluloidea</taxon>
        <taxon>Libellulidae</taxon>
        <taxon>Ladona</taxon>
    </lineage>
</organism>
<dbReference type="InterPro" id="IPR036508">
    <property type="entry name" value="Chitin-bd_dom_sf"/>
</dbReference>
<dbReference type="EMBL" id="KZ308695">
    <property type="protein sequence ID" value="KAG8233210.1"/>
    <property type="molecule type" value="Genomic_DNA"/>
</dbReference>
<evidence type="ECO:0000313" key="2">
    <source>
        <dbReference type="EMBL" id="KAG8233210.1"/>
    </source>
</evidence>
<dbReference type="Gene3D" id="2.170.140.10">
    <property type="entry name" value="Chitin binding domain"/>
    <property type="match status" value="1"/>
</dbReference>
<dbReference type="PROSITE" id="PS50940">
    <property type="entry name" value="CHIT_BIND_II"/>
    <property type="match status" value="1"/>
</dbReference>
<evidence type="ECO:0000313" key="3">
    <source>
        <dbReference type="Proteomes" id="UP000792457"/>
    </source>
</evidence>
<feature type="domain" description="Chitin-binding type-2" evidence="1">
    <location>
        <begin position="1"/>
        <end position="35"/>
    </location>
</feature>
<accession>A0A8K0P2B1</accession>
<proteinExistence type="predicted"/>
<dbReference type="AlphaFoldDB" id="A0A8K0P2B1"/>
<protein>
    <recommendedName>
        <fullName evidence="1">Chitin-binding type-2 domain-containing protein</fullName>
    </recommendedName>
</protein>
<gene>
    <name evidence="2" type="ORF">J437_LFUL013264</name>
</gene>
<reference evidence="2" key="1">
    <citation type="submission" date="2013-04" db="EMBL/GenBank/DDBJ databases">
        <authorList>
            <person name="Qu J."/>
            <person name="Murali S.C."/>
            <person name="Bandaranaike D."/>
            <person name="Bellair M."/>
            <person name="Blankenburg K."/>
            <person name="Chao H."/>
            <person name="Dinh H."/>
            <person name="Doddapaneni H."/>
            <person name="Downs B."/>
            <person name="Dugan-Rocha S."/>
            <person name="Elkadiri S."/>
            <person name="Gnanaolivu R.D."/>
            <person name="Hernandez B."/>
            <person name="Javaid M."/>
            <person name="Jayaseelan J.C."/>
            <person name="Lee S."/>
            <person name="Li M."/>
            <person name="Ming W."/>
            <person name="Munidasa M."/>
            <person name="Muniz J."/>
            <person name="Nguyen L."/>
            <person name="Ongeri F."/>
            <person name="Osuji N."/>
            <person name="Pu L.-L."/>
            <person name="Puazo M."/>
            <person name="Qu C."/>
            <person name="Quiroz J."/>
            <person name="Raj R."/>
            <person name="Weissenberger G."/>
            <person name="Xin Y."/>
            <person name="Zou X."/>
            <person name="Han Y."/>
            <person name="Richards S."/>
            <person name="Worley K."/>
            <person name="Muzny D."/>
            <person name="Gibbs R."/>
        </authorList>
    </citation>
    <scope>NUCLEOTIDE SEQUENCE</scope>
    <source>
        <strain evidence="2">Sampled in the wild</strain>
    </source>
</reference>
<dbReference type="InterPro" id="IPR002557">
    <property type="entry name" value="Chitin-bd_dom"/>
</dbReference>